<organism evidence="2 3">
    <name type="scientific">Mauremys mutica</name>
    <name type="common">yellowpond turtle</name>
    <dbReference type="NCBI Taxonomy" id="74926"/>
    <lineage>
        <taxon>Eukaryota</taxon>
        <taxon>Metazoa</taxon>
        <taxon>Chordata</taxon>
        <taxon>Craniata</taxon>
        <taxon>Vertebrata</taxon>
        <taxon>Euteleostomi</taxon>
        <taxon>Archelosauria</taxon>
        <taxon>Testudinata</taxon>
        <taxon>Testudines</taxon>
        <taxon>Cryptodira</taxon>
        <taxon>Durocryptodira</taxon>
        <taxon>Testudinoidea</taxon>
        <taxon>Geoemydidae</taxon>
        <taxon>Geoemydinae</taxon>
        <taxon>Mauremys</taxon>
    </lineage>
</organism>
<gene>
    <name evidence="2" type="ORF">KIL84_006385</name>
</gene>
<evidence type="ECO:0000256" key="1">
    <source>
        <dbReference type="SAM" id="MobiDB-lite"/>
    </source>
</evidence>
<name>A0A9D3WZ83_9SAUR</name>
<comment type="caution">
    <text evidence="2">The sequence shown here is derived from an EMBL/GenBank/DDBJ whole genome shotgun (WGS) entry which is preliminary data.</text>
</comment>
<dbReference type="AlphaFoldDB" id="A0A9D3WZ83"/>
<evidence type="ECO:0000313" key="2">
    <source>
        <dbReference type="EMBL" id="KAH1170767.1"/>
    </source>
</evidence>
<sequence length="116" mass="13011">MRYLKTYCPPLSRASPTSSLHNPRALKANHRPAPSVSSLQRLLAGKEDERREKERRNEGLATITKALHKLQGVCHSSMFEFHRTGTTPKSPLSLPQTAAIFPMGRWKQASWLPPPA</sequence>
<protein>
    <submittedName>
        <fullName evidence="2">Uncharacterized protein</fullName>
    </submittedName>
</protein>
<dbReference type="Proteomes" id="UP000827986">
    <property type="component" value="Unassembled WGS sequence"/>
</dbReference>
<accession>A0A9D3WZ83</accession>
<evidence type="ECO:0000313" key="3">
    <source>
        <dbReference type="Proteomes" id="UP000827986"/>
    </source>
</evidence>
<proteinExistence type="predicted"/>
<reference evidence="2" key="1">
    <citation type="submission" date="2021-09" db="EMBL/GenBank/DDBJ databases">
        <title>The genome of Mauremys mutica provides insights into the evolution of semi-aquatic lifestyle.</title>
        <authorList>
            <person name="Gong S."/>
            <person name="Gao Y."/>
        </authorList>
    </citation>
    <scope>NUCLEOTIDE SEQUENCE</scope>
    <source>
        <strain evidence="2">MM-2020</strain>
        <tissue evidence="2">Muscle</tissue>
    </source>
</reference>
<dbReference type="EMBL" id="JAHDVG010000483">
    <property type="protein sequence ID" value="KAH1170767.1"/>
    <property type="molecule type" value="Genomic_DNA"/>
</dbReference>
<feature type="compositionally biased region" description="Basic and acidic residues" evidence="1">
    <location>
        <begin position="44"/>
        <end position="56"/>
    </location>
</feature>
<keyword evidence="3" id="KW-1185">Reference proteome</keyword>
<feature type="region of interest" description="Disordered" evidence="1">
    <location>
        <begin position="1"/>
        <end position="56"/>
    </location>
</feature>